<feature type="compositionally biased region" description="Polar residues" evidence="1">
    <location>
        <begin position="265"/>
        <end position="300"/>
    </location>
</feature>
<name>A0A9N9L055_9HELO</name>
<dbReference type="EMBL" id="CAJVRL010000060">
    <property type="protein sequence ID" value="CAG8955172.1"/>
    <property type="molecule type" value="Genomic_DNA"/>
</dbReference>
<feature type="compositionally biased region" description="Low complexity" evidence="1">
    <location>
        <begin position="458"/>
        <end position="467"/>
    </location>
</feature>
<comment type="caution">
    <text evidence="2">The sequence shown here is derived from an EMBL/GenBank/DDBJ whole genome shotgun (WGS) entry which is preliminary data.</text>
</comment>
<feature type="compositionally biased region" description="Low complexity" evidence="1">
    <location>
        <begin position="420"/>
        <end position="442"/>
    </location>
</feature>
<feature type="compositionally biased region" description="Polar residues" evidence="1">
    <location>
        <begin position="530"/>
        <end position="549"/>
    </location>
</feature>
<evidence type="ECO:0000256" key="1">
    <source>
        <dbReference type="SAM" id="MobiDB-lite"/>
    </source>
</evidence>
<accession>A0A9N9L055</accession>
<feature type="region of interest" description="Disordered" evidence="1">
    <location>
        <begin position="360"/>
        <end position="620"/>
    </location>
</feature>
<feature type="compositionally biased region" description="Polar residues" evidence="1">
    <location>
        <begin position="739"/>
        <end position="748"/>
    </location>
</feature>
<sequence length="765" mass="83185">MATTTNPLLRVDPPPEESDKMEPSYESRTIGSDLLTSKCADLIEMREHNNPDDAEEIARLLSEVRKEWTKCLHRVFRQFLETLRCRLCCIEPMQLHVVLQFEQEYSLRFSATLNAMRGMVKHPEKMIDGIGPDDPVWEMLHGIQVEWWQHHLADGHRAPDLADHNGIPQHHLIPLTPAVLWRQRSYIFPPAPDVVKMKRDWLAEIQNLYPNFLKPRTGPETKPVASQQNSLEMKEGQLPTEGCSQPEKQGSEPSGPIPVVPPPQSNEDQSSSKGATNLRTNSIQAPGSQSEAALNTQSTAVVRDEAPLASQDAAESPSSYSPYRHALLENPYRRPGGPSGLLPNPYKNLPLQFEQVSTNQLMSMSIGPNLQLPSASDGKEQDQSGSPSEHTAGIATRPKEPERASVQITTTENRDVAIESSSLALSTKSTATAPTQAKTQAPVAPKSQRLDSQKERTSSGAAISSSARRQEPPNNKSFGTSMAKTPSPPPESMGEKLKDNQSASNESGIGQAAINHAEGNRPATRASTKKAANNQAATDLGGISQSATDSAGIEQPASKQSVTKRRLNPAALDRDSMIKAVFKDRVEPPKPRSSMSDMGEAEDTDGPLKKKQREEAIKPFEPVVFEPEKFGIRFTPMSKADRARFAYLIDPPKKPAPSEVQSDPPKNGAAKKGSMGGSMGGLKQSVEGGDSATGPDEGMHTFVKSEEAGEHRNPTFGRAAGDVSKDVVEGGKVKVESADQGSSTNATSTEHRHEDEDFDALFGKN</sequence>
<feature type="compositionally biased region" description="Polar residues" evidence="1">
    <location>
        <begin position="472"/>
        <end position="484"/>
    </location>
</feature>
<feature type="compositionally biased region" description="Polar residues" evidence="1">
    <location>
        <begin position="360"/>
        <end position="374"/>
    </location>
</feature>
<dbReference type="AlphaFoldDB" id="A0A9N9L055"/>
<feature type="compositionally biased region" description="Basic and acidic residues" evidence="1">
    <location>
        <begin position="697"/>
        <end position="713"/>
    </location>
</feature>
<feature type="compositionally biased region" description="Basic and acidic residues" evidence="1">
    <location>
        <begin position="448"/>
        <end position="457"/>
    </location>
</feature>
<feature type="compositionally biased region" description="Basic and acidic residues" evidence="1">
    <location>
        <begin position="723"/>
        <end position="737"/>
    </location>
</feature>
<feature type="compositionally biased region" description="Basic and acidic residues" evidence="1">
    <location>
        <begin position="606"/>
        <end position="618"/>
    </location>
</feature>
<dbReference type="OrthoDB" id="10341288at2759"/>
<organism evidence="2 3">
    <name type="scientific">Hymenoscyphus fraxineus</name>
    <dbReference type="NCBI Taxonomy" id="746836"/>
    <lineage>
        <taxon>Eukaryota</taxon>
        <taxon>Fungi</taxon>
        <taxon>Dikarya</taxon>
        <taxon>Ascomycota</taxon>
        <taxon>Pezizomycotina</taxon>
        <taxon>Leotiomycetes</taxon>
        <taxon>Helotiales</taxon>
        <taxon>Helotiaceae</taxon>
        <taxon>Hymenoscyphus</taxon>
    </lineage>
</organism>
<feature type="compositionally biased region" description="Basic and acidic residues" evidence="1">
    <location>
        <begin position="572"/>
        <end position="590"/>
    </location>
</feature>
<feature type="region of interest" description="Disordered" evidence="1">
    <location>
        <begin position="648"/>
        <end position="765"/>
    </location>
</feature>
<protein>
    <submittedName>
        <fullName evidence="2">Uncharacterized protein</fullName>
    </submittedName>
</protein>
<feature type="region of interest" description="Disordered" evidence="1">
    <location>
        <begin position="212"/>
        <end position="343"/>
    </location>
</feature>
<gene>
    <name evidence="2" type="ORF">HYFRA_00007188</name>
</gene>
<proteinExistence type="predicted"/>
<evidence type="ECO:0000313" key="2">
    <source>
        <dbReference type="EMBL" id="CAG8955172.1"/>
    </source>
</evidence>
<feature type="region of interest" description="Disordered" evidence="1">
    <location>
        <begin position="1"/>
        <end position="27"/>
    </location>
</feature>
<evidence type="ECO:0000313" key="3">
    <source>
        <dbReference type="Proteomes" id="UP000696280"/>
    </source>
</evidence>
<reference evidence="2" key="1">
    <citation type="submission" date="2021-07" db="EMBL/GenBank/DDBJ databases">
        <authorList>
            <person name="Durling M."/>
        </authorList>
    </citation>
    <scope>NUCLEOTIDE SEQUENCE</scope>
</reference>
<feature type="compositionally biased region" description="Pro residues" evidence="1">
    <location>
        <begin position="255"/>
        <end position="264"/>
    </location>
</feature>
<keyword evidence="3" id="KW-1185">Reference proteome</keyword>
<dbReference type="Proteomes" id="UP000696280">
    <property type="component" value="Unassembled WGS sequence"/>
</dbReference>